<dbReference type="AlphaFoldDB" id="A0A2K9NB72"/>
<dbReference type="PANTHER" id="PTHR11929:SF194">
    <property type="entry name" value="ALPHA-(1,3)-FUCOSYLTRANSFERASE 10"/>
    <property type="match status" value="1"/>
</dbReference>
<dbReference type="OrthoDB" id="9791032at2"/>
<dbReference type="PANTHER" id="PTHR11929">
    <property type="entry name" value="ALPHA- 1,3 -FUCOSYLTRANSFERASE"/>
    <property type="match status" value="1"/>
</dbReference>
<reference evidence="5 6" key="1">
    <citation type="submission" date="2017-12" db="EMBL/GenBank/DDBJ databases">
        <title>Genomes of bacteria within cyanobacterial aggregates.</title>
        <authorList>
            <person name="Cai H."/>
        </authorList>
    </citation>
    <scope>NUCLEOTIDE SEQUENCE [LARGE SCALE GENOMIC DNA]</scope>
    <source>
        <strain evidence="5 6">TH16</strain>
    </source>
</reference>
<evidence type="ECO:0000256" key="3">
    <source>
        <dbReference type="ARBA" id="ARBA00022679"/>
    </source>
</evidence>
<feature type="domain" description="Fucosyltransferase C-terminal" evidence="4">
    <location>
        <begin position="116"/>
        <end position="203"/>
    </location>
</feature>
<keyword evidence="3" id="KW-0808">Transferase</keyword>
<dbReference type="GO" id="GO:0016020">
    <property type="term" value="C:membrane"/>
    <property type="evidence" value="ECO:0007669"/>
    <property type="project" value="InterPro"/>
</dbReference>
<evidence type="ECO:0000313" key="6">
    <source>
        <dbReference type="Proteomes" id="UP000234752"/>
    </source>
</evidence>
<evidence type="ECO:0000256" key="2">
    <source>
        <dbReference type="ARBA" id="ARBA00022676"/>
    </source>
</evidence>
<dbReference type="Proteomes" id="UP000234752">
    <property type="component" value="Chromosome eg_1"/>
</dbReference>
<keyword evidence="2" id="KW-0328">Glycosyltransferase</keyword>
<dbReference type="RefSeq" id="WP_102111487.1">
    <property type="nucleotide sequence ID" value="NZ_BMGN01000003.1"/>
</dbReference>
<dbReference type="InterPro" id="IPR038577">
    <property type="entry name" value="GT10-like_C_sf"/>
</dbReference>
<name>A0A2K9NB72_9PROT</name>
<dbReference type="SUPFAM" id="SSF53756">
    <property type="entry name" value="UDP-Glycosyltransferase/glycogen phosphorylase"/>
    <property type="match status" value="1"/>
</dbReference>
<organism evidence="5 6">
    <name type="scientific">Niveispirillum cyanobacteriorum</name>
    <dbReference type="NCBI Taxonomy" id="1612173"/>
    <lineage>
        <taxon>Bacteria</taxon>
        <taxon>Pseudomonadati</taxon>
        <taxon>Pseudomonadota</taxon>
        <taxon>Alphaproteobacteria</taxon>
        <taxon>Rhodospirillales</taxon>
        <taxon>Azospirillaceae</taxon>
        <taxon>Niveispirillum</taxon>
    </lineage>
</organism>
<evidence type="ECO:0000313" key="5">
    <source>
        <dbReference type="EMBL" id="AUN29766.1"/>
    </source>
</evidence>
<dbReference type="InterPro" id="IPR001503">
    <property type="entry name" value="Glyco_trans_10"/>
</dbReference>
<dbReference type="Pfam" id="PF00852">
    <property type="entry name" value="Glyco_transf_10"/>
    <property type="match status" value="1"/>
</dbReference>
<proteinExistence type="inferred from homology"/>
<sequence>MMLAETFGCEWMHISLPFACEIHWCQPRRMEENGNYKVLMIYTEPVESLISVDDLKSVYHFFDLIIAADPRYGIFPNCIIRPFGSLWATKMPPAKDFSVSFLFSLGALRETRPGYQERIKVVQEMQRATVPLRVFKGRMFATQTQIALPLLPDDSKNSLFNSMFHIAIENSFDTNYFTEKLVDCLMTYTVPIYMGCPNIADYFDTDGMILVPPGGSIIDVVNRLTINDYWNRAAIIGENAKRSRKYADFQVALRKAIMDASGY</sequence>
<evidence type="ECO:0000259" key="4">
    <source>
        <dbReference type="Pfam" id="PF00852"/>
    </source>
</evidence>
<dbReference type="GO" id="GO:0046920">
    <property type="term" value="F:alpha-(1-&gt;3)-fucosyltransferase activity"/>
    <property type="evidence" value="ECO:0007669"/>
    <property type="project" value="TreeGrafter"/>
</dbReference>
<comment type="similarity">
    <text evidence="1">Belongs to the glycosyltransferase 10 family.</text>
</comment>
<gene>
    <name evidence="5" type="ORF">C0V82_05660</name>
</gene>
<protein>
    <recommendedName>
        <fullName evidence="4">Fucosyltransferase C-terminal domain-containing protein</fullName>
    </recommendedName>
</protein>
<dbReference type="EMBL" id="CP025611">
    <property type="protein sequence ID" value="AUN29766.1"/>
    <property type="molecule type" value="Genomic_DNA"/>
</dbReference>
<dbReference type="KEGG" id="ncb:C0V82_05660"/>
<evidence type="ECO:0000256" key="1">
    <source>
        <dbReference type="ARBA" id="ARBA00008919"/>
    </source>
</evidence>
<accession>A0A2K9NB72</accession>
<dbReference type="Gene3D" id="3.40.50.11660">
    <property type="entry name" value="Glycosyl transferase family 10, C-terminal domain"/>
    <property type="match status" value="1"/>
</dbReference>
<dbReference type="InterPro" id="IPR055270">
    <property type="entry name" value="Glyco_tran_10_C"/>
</dbReference>
<keyword evidence="6" id="KW-1185">Reference proteome</keyword>